<dbReference type="VEuPathDB" id="FungiDB:CLUG_02156"/>
<dbReference type="Proteomes" id="UP000007703">
    <property type="component" value="Unassembled WGS sequence"/>
</dbReference>
<protein>
    <submittedName>
        <fullName evidence="1">Uncharacterized protein</fullName>
    </submittedName>
</protein>
<dbReference type="InParanoid" id="C4Y1S4"/>
<dbReference type="AlphaFoldDB" id="C4Y1S4"/>
<accession>C4Y1S4</accession>
<organism evidence="1 2">
    <name type="scientific">Clavispora lusitaniae (strain ATCC 42720)</name>
    <name type="common">Yeast</name>
    <name type="synonym">Candida lusitaniae</name>
    <dbReference type="NCBI Taxonomy" id="306902"/>
    <lineage>
        <taxon>Eukaryota</taxon>
        <taxon>Fungi</taxon>
        <taxon>Dikarya</taxon>
        <taxon>Ascomycota</taxon>
        <taxon>Saccharomycotina</taxon>
        <taxon>Pichiomycetes</taxon>
        <taxon>Metschnikowiaceae</taxon>
        <taxon>Clavispora</taxon>
    </lineage>
</organism>
<dbReference type="EMBL" id="CH408077">
    <property type="protein sequence ID" value="EEQ38034.1"/>
    <property type="molecule type" value="Genomic_DNA"/>
</dbReference>
<name>C4Y1S4_CLAL4</name>
<gene>
    <name evidence="1" type="ORF">CLUG_02156</name>
</gene>
<evidence type="ECO:0000313" key="1">
    <source>
        <dbReference type="EMBL" id="EEQ38034.1"/>
    </source>
</evidence>
<proteinExistence type="predicted"/>
<evidence type="ECO:0000313" key="2">
    <source>
        <dbReference type="Proteomes" id="UP000007703"/>
    </source>
</evidence>
<reference evidence="1 2" key="1">
    <citation type="journal article" date="2009" name="Nature">
        <title>Evolution of pathogenicity and sexual reproduction in eight Candida genomes.</title>
        <authorList>
            <person name="Butler G."/>
            <person name="Rasmussen M.D."/>
            <person name="Lin M.F."/>
            <person name="Santos M.A."/>
            <person name="Sakthikumar S."/>
            <person name="Munro C.A."/>
            <person name="Rheinbay E."/>
            <person name="Grabherr M."/>
            <person name="Forche A."/>
            <person name="Reedy J.L."/>
            <person name="Agrafioti I."/>
            <person name="Arnaud M.B."/>
            <person name="Bates S."/>
            <person name="Brown A.J."/>
            <person name="Brunke S."/>
            <person name="Costanzo M.C."/>
            <person name="Fitzpatrick D.A."/>
            <person name="de Groot P.W."/>
            <person name="Harris D."/>
            <person name="Hoyer L.L."/>
            <person name="Hube B."/>
            <person name="Klis F.M."/>
            <person name="Kodira C."/>
            <person name="Lennard N."/>
            <person name="Logue M.E."/>
            <person name="Martin R."/>
            <person name="Neiman A.M."/>
            <person name="Nikolaou E."/>
            <person name="Quail M.A."/>
            <person name="Quinn J."/>
            <person name="Santos M.C."/>
            <person name="Schmitzberger F.F."/>
            <person name="Sherlock G."/>
            <person name="Shah P."/>
            <person name="Silverstein K.A."/>
            <person name="Skrzypek M.S."/>
            <person name="Soll D."/>
            <person name="Staggs R."/>
            <person name="Stansfield I."/>
            <person name="Stumpf M.P."/>
            <person name="Sudbery P.E."/>
            <person name="Srikantha T."/>
            <person name="Zeng Q."/>
            <person name="Berman J."/>
            <person name="Berriman M."/>
            <person name="Heitman J."/>
            <person name="Gow N.A."/>
            <person name="Lorenz M.C."/>
            <person name="Birren B.W."/>
            <person name="Kellis M."/>
            <person name="Cuomo C.A."/>
        </authorList>
    </citation>
    <scope>NUCLEOTIDE SEQUENCE [LARGE SCALE GENOMIC DNA]</scope>
    <source>
        <strain evidence="1 2">ATCC 42720</strain>
    </source>
</reference>
<dbReference type="HOGENOM" id="CLU_752279_0_0_1"/>
<sequence>MVNLNFTSPSSALFQAFPRFSSEISMVSTQGSILCSAAKLSMYWISSGDPIADPCTDELLASNFTGDNSRFSFEGGAVIKTNLPLGASIDKSLSMEDPEKELPVFTIRSNVSAYFSIKSSSAVAAKWSAPSFLANSFFESVSEMAVTSAPRALAKRMVMWPIPPIPTTPTLVPFPTLFWRRGAKPVMPPHKSGAACSVLSSSGMLKTNCELTRICEAFPPMVLKPVSLFTPKYVATRFSQLHWKFFLASNARVVTVTLGPHPDSVSNFNAFFGLWTDLHHFSNNLVSHSHRCIGTAPFSTYGMNVGTTDTTGFNFYVHVVISKLLRLVLERFWVQPVVKVNDTDCFESFWIDHCVIVIILVCGFMNRR</sequence>
<dbReference type="KEGG" id="clu:CLUG_02156"/>